<dbReference type="RefSeq" id="WP_084232181.1">
    <property type="nucleotide sequence ID" value="NZ_CP166874.1"/>
</dbReference>
<keyword evidence="1" id="KW-0472">Membrane</keyword>
<evidence type="ECO:0000256" key="1">
    <source>
        <dbReference type="SAM" id="Phobius"/>
    </source>
</evidence>
<evidence type="ECO:0000313" key="3">
    <source>
        <dbReference type="EMBL" id="PAK21769.1"/>
    </source>
</evidence>
<reference evidence="4 5" key="1">
    <citation type="submission" date="2017-08" db="EMBL/GenBank/DDBJ databases">
        <authorList>
            <person name="Alvarez-Ponce D."/>
            <person name="Weitzman C.L."/>
            <person name="Tillett R.L."/>
            <person name="Sandmeier F.C."/>
            <person name="Tracy C.R."/>
        </authorList>
    </citation>
    <scope>NUCLEOTIDE SEQUENCE [LARGE SCALE GENOMIC DNA]</scope>
    <source>
        <strain evidence="4">723</strain>
        <strain evidence="2 5">PS6</strain>
    </source>
</reference>
<name>A0A1W1WZI0_9BACT</name>
<proteinExistence type="predicted"/>
<protein>
    <submittedName>
        <fullName evidence="3">Uncharacterized protein</fullName>
    </submittedName>
</protein>
<feature type="transmembrane region" description="Helical" evidence="1">
    <location>
        <begin position="6"/>
        <end position="26"/>
    </location>
</feature>
<dbReference type="STRING" id="33922.SAMN02745179_00402"/>
<dbReference type="EMBL" id="NQMN01000002">
    <property type="protein sequence ID" value="PAF54920.1"/>
    <property type="molecule type" value="Genomic_DNA"/>
</dbReference>
<accession>A0A1W1WZI0</accession>
<dbReference type="AlphaFoldDB" id="A0A1W1WZI0"/>
<dbReference type="OrthoDB" id="9872388at2"/>
<evidence type="ECO:0000313" key="5">
    <source>
        <dbReference type="Proteomes" id="UP000217033"/>
    </source>
</evidence>
<evidence type="ECO:0000313" key="2">
    <source>
        <dbReference type="EMBL" id="PAF54920.1"/>
    </source>
</evidence>
<reference evidence="3" key="2">
    <citation type="submission" date="2017-08" db="EMBL/GenBank/DDBJ databases">
        <authorList>
            <person name="de Groot N.N."/>
        </authorList>
    </citation>
    <scope>NUCLEOTIDE SEQUENCE [LARGE SCALE GENOMIC DNA]</scope>
    <source>
        <strain evidence="3">723</strain>
    </source>
</reference>
<dbReference type="Proteomes" id="UP000216943">
    <property type="component" value="Unassembled WGS sequence"/>
</dbReference>
<gene>
    <name evidence="2" type="ORF">CJF60_04250</name>
    <name evidence="3" type="ORF">CJJ23_00285</name>
</gene>
<organism evidence="3 4">
    <name type="scientific">Mycoplasmopsis agassizii</name>
    <dbReference type="NCBI Taxonomy" id="33922"/>
    <lineage>
        <taxon>Bacteria</taxon>
        <taxon>Bacillati</taxon>
        <taxon>Mycoplasmatota</taxon>
        <taxon>Mycoplasmoidales</taxon>
        <taxon>Metamycoplasmataceae</taxon>
        <taxon>Mycoplasmopsis</taxon>
    </lineage>
</organism>
<keyword evidence="1" id="KW-0812">Transmembrane</keyword>
<keyword evidence="1" id="KW-1133">Transmembrane helix</keyword>
<sequence length="75" mass="8612">MENAKVIMSVIFFVLAAILAVSLFFINKTLKQRYSENEKSWKKTFLVYSFWACLIFAIVFVIAGFATVFGNNFIT</sequence>
<evidence type="ECO:0000313" key="4">
    <source>
        <dbReference type="Proteomes" id="UP000216943"/>
    </source>
</evidence>
<dbReference type="Proteomes" id="UP000217033">
    <property type="component" value="Unassembled WGS sequence"/>
</dbReference>
<keyword evidence="5" id="KW-1185">Reference proteome</keyword>
<comment type="caution">
    <text evidence="3">The sequence shown here is derived from an EMBL/GenBank/DDBJ whole genome shotgun (WGS) entry which is preliminary data.</text>
</comment>
<dbReference type="EMBL" id="NQNY01000001">
    <property type="protein sequence ID" value="PAK21769.1"/>
    <property type="molecule type" value="Genomic_DNA"/>
</dbReference>
<feature type="transmembrane region" description="Helical" evidence="1">
    <location>
        <begin position="46"/>
        <end position="69"/>
    </location>
</feature>